<dbReference type="InterPro" id="IPR046450">
    <property type="entry name" value="PA_dom_sf"/>
</dbReference>
<protein>
    <recommendedName>
        <fullName evidence="11">PKD domain-containing protein</fullName>
    </recommendedName>
</protein>
<dbReference type="CDD" id="cd04818">
    <property type="entry name" value="PA_subtilisin_1"/>
    <property type="match status" value="1"/>
</dbReference>
<evidence type="ECO:0000313" key="10">
    <source>
        <dbReference type="Proteomes" id="UP000236654"/>
    </source>
</evidence>
<dbReference type="CDD" id="cd00063">
    <property type="entry name" value="FN3"/>
    <property type="match status" value="1"/>
</dbReference>
<dbReference type="Pfam" id="PF13573">
    <property type="entry name" value="SprB"/>
    <property type="match status" value="2"/>
</dbReference>
<evidence type="ECO:0000256" key="5">
    <source>
        <dbReference type="ARBA" id="ARBA00023180"/>
    </source>
</evidence>
<dbReference type="SUPFAM" id="SSF52743">
    <property type="entry name" value="Subtilisin-like"/>
    <property type="match status" value="1"/>
</dbReference>
<dbReference type="InterPro" id="IPR035986">
    <property type="entry name" value="PKD_dom_sf"/>
</dbReference>
<dbReference type="InterPro" id="IPR036852">
    <property type="entry name" value="Peptidase_S8/S53_dom_sf"/>
</dbReference>
<dbReference type="InterPro" id="IPR000601">
    <property type="entry name" value="PKD_dom"/>
</dbReference>
<dbReference type="InterPro" id="IPR045474">
    <property type="entry name" value="GEVED"/>
</dbReference>
<dbReference type="InterPro" id="IPR003961">
    <property type="entry name" value="FN3_dom"/>
</dbReference>
<dbReference type="CDD" id="cd00146">
    <property type="entry name" value="PKD"/>
    <property type="match status" value="1"/>
</dbReference>
<keyword evidence="3" id="KW-0378">Hydrolase</keyword>
<evidence type="ECO:0000256" key="3">
    <source>
        <dbReference type="ARBA" id="ARBA00022801"/>
    </source>
</evidence>
<dbReference type="Gene3D" id="3.50.30.30">
    <property type="match status" value="1"/>
</dbReference>
<dbReference type="InterPro" id="IPR022398">
    <property type="entry name" value="Peptidase_S8_His-AS"/>
</dbReference>
<dbReference type="Pfam" id="PF02225">
    <property type="entry name" value="PA"/>
    <property type="match status" value="1"/>
</dbReference>
<dbReference type="PROSITE" id="PS00138">
    <property type="entry name" value="SUBTILASE_SER"/>
    <property type="match status" value="1"/>
</dbReference>
<dbReference type="PANTHER" id="PTHR22702">
    <property type="entry name" value="PROTEASE-ASSOCIATED DOMAIN-CONTAINING PROTEIN"/>
    <property type="match status" value="1"/>
</dbReference>
<evidence type="ECO:0000256" key="4">
    <source>
        <dbReference type="ARBA" id="ARBA00022825"/>
    </source>
</evidence>
<comment type="caution">
    <text evidence="9">The sequence shown here is derived from an EMBL/GenBank/DDBJ whole genome shotgun (WGS) entry which is preliminary data.</text>
</comment>
<dbReference type="Gene3D" id="2.60.40.10">
    <property type="entry name" value="Immunoglobulins"/>
    <property type="match status" value="2"/>
</dbReference>
<dbReference type="Gene3D" id="2.60.40.740">
    <property type="match status" value="1"/>
</dbReference>
<comment type="similarity">
    <text evidence="6">Belongs to the peptidase S8 family.</text>
</comment>
<dbReference type="PROSITE" id="PS51892">
    <property type="entry name" value="SUBTILASE"/>
    <property type="match status" value="1"/>
</dbReference>
<keyword evidence="2" id="KW-0732">Signal</keyword>
<dbReference type="GO" id="GO:0004252">
    <property type="term" value="F:serine-type endopeptidase activity"/>
    <property type="evidence" value="ECO:0007669"/>
    <property type="project" value="InterPro"/>
</dbReference>
<proteinExistence type="inferred from homology"/>
<dbReference type="OrthoDB" id="9792152at2"/>
<comment type="caution">
    <text evidence="6">Lacks conserved residue(s) required for the propagation of feature annotation.</text>
</comment>
<dbReference type="Pfam" id="PF00082">
    <property type="entry name" value="Peptidase_S8"/>
    <property type="match status" value="1"/>
</dbReference>
<dbReference type="InterPro" id="IPR036116">
    <property type="entry name" value="FN3_sf"/>
</dbReference>
<dbReference type="Gene3D" id="3.40.50.200">
    <property type="entry name" value="Peptidase S8/S53 domain"/>
    <property type="match status" value="1"/>
</dbReference>
<dbReference type="Pfam" id="PF18962">
    <property type="entry name" value="Por_Secre_tail"/>
    <property type="match status" value="1"/>
</dbReference>
<dbReference type="PROSITE" id="PS50093">
    <property type="entry name" value="PKD"/>
    <property type="match status" value="1"/>
</dbReference>
<evidence type="ECO:0000256" key="2">
    <source>
        <dbReference type="ARBA" id="ARBA00022729"/>
    </source>
</evidence>
<dbReference type="SMART" id="SM00089">
    <property type="entry name" value="PKD"/>
    <property type="match status" value="1"/>
</dbReference>
<evidence type="ECO:0000259" key="8">
    <source>
        <dbReference type="PROSITE" id="PS50853"/>
    </source>
</evidence>
<dbReference type="GO" id="GO:0006508">
    <property type="term" value="P:proteolysis"/>
    <property type="evidence" value="ECO:0007669"/>
    <property type="project" value="UniProtKB-KW"/>
</dbReference>
<dbReference type="InterPro" id="IPR013783">
    <property type="entry name" value="Ig-like_fold"/>
</dbReference>
<dbReference type="EMBL" id="PJNI01000015">
    <property type="protein sequence ID" value="PKR79957.1"/>
    <property type="molecule type" value="Genomic_DNA"/>
</dbReference>
<dbReference type="InterPro" id="IPR003137">
    <property type="entry name" value="PA_domain"/>
</dbReference>
<name>A0A2I0R068_9FLAO</name>
<reference evidence="9 10" key="1">
    <citation type="submission" date="2017-12" db="EMBL/GenBank/DDBJ databases">
        <title>The draft genome sequence of Brumimicrobium saltpan LHR20.</title>
        <authorList>
            <person name="Do Z.-J."/>
            <person name="Luo H.-R."/>
        </authorList>
    </citation>
    <scope>NUCLEOTIDE SEQUENCE [LARGE SCALE GENOMIC DNA]</scope>
    <source>
        <strain evidence="9 10">LHR20</strain>
    </source>
</reference>
<evidence type="ECO:0000313" key="9">
    <source>
        <dbReference type="EMBL" id="PKR79957.1"/>
    </source>
</evidence>
<dbReference type="SUPFAM" id="SSF49265">
    <property type="entry name" value="Fibronectin type III"/>
    <property type="match status" value="1"/>
</dbReference>
<dbReference type="InterPro" id="IPR022409">
    <property type="entry name" value="PKD/Chitinase_dom"/>
</dbReference>
<organism evidence="9 10">
    <name type="scientific">Brumimicrobium salinarum</name>
    <dbReference type="NCBI Taxonomy" id="2058658"/>
    <lineage>
        <taxon>Bacteria</taxon>
        <taxon>Pseudomonadati</taxon>
        <taxon>Bacteroidota</taxon>
        <taxon>Flavobacteriia</taxon>
        <taxon>Flavobacteriales</taxon>
        <taxon>Crocinitomicaceae</taxon>
        <taxon>Brumimicrobium</taxon>
    </lineage>
</organism>
<keyword evidence="10" id="KW-1185">Reference proteome</keyword>
<dbReference type="InterPro" id="IPR026444">
    <property type="entry name" value="Secre_tail"/>
</dbReference>
<dbReference type="PANTHER" id="PTHR22702:SF1">
    <property type="entry name" value="PROTEASE-ASSOCIATED DOMAIN-CONTAINING PROTEIN 1"/>
    <property type="match status" value="1"/>
</dbReference>
<keyword evidence="5" id="KW-0325">Glycoprotein</keyword>
<gene>
    <name evidence="9" type="ORF">CW751_12060</name>
</gene>
<dbReference type="PROSITE" id="PS50853">
    <property type="entry name" value="FN3"/>
    <property type="match status" value="1"/>
</dbReference>
<dbReference type="SUPFAM" id="SSF49299">
    <property type="entry name" value="PKD domain"/>
    <property type="match status" value="1"/>
</dbReference>
<evidence type="ECO:0000256" key="1">
    <source>
        <dbReference type="ARBA" id="ARBA00022670"/>
    </source>
</evidence>
<accession>A0A2I0R068</accession>
<dbReference type="RefSeq" id="WP_101335282.1">
    <property type="nucleotide sequence ID" value="NZ_PJNI01000015.1"/>
</dbReference>
<feature type="domain" description="Fibronectin type-III" evidence="8">
    <location>
        <begin position="366"/>
        <end position="452"/>
    </location>
</feature>
<dbReference type="Pfam" id="PF20009">
    <property type="entry name" value="GEVED"/>
    <property type="match status" value="1"/>
</dbReference>
<dbReference type="NCBIfam" id="TIGR04183">
    <property type="entry name" value="Por_Secre_tail"/>
    <property type="match status" value="1"/>
</dbReference>
<dbReference type="Pfam" id="PF18911">
    <property type="entry name" value="PKD_4"/>
    <property type="match status" value="1"/>
</dbReference>
<dbReference type="InterPro" id="IPR025667">
    <property type="entry name" value="SprB_repeat"/>
</dbReference>
<evidence type="ECO:0008006" key="11">
    <source>
        <dbReference type="Google" id="ProtNLM"/>
    </source>
</evidence>
<dbReference type="SUPFAM" id="SSF52025">
    <property type="entry name" value="PA domain"/>
    <property type="match status" value="1"/>
</dbReference>
<evidence type="ECO:0000256" key="6">
    <source>
        <dbReference type="PROSITE-ProRule" id="PRU01240"/>
    </source>
</evidence>
<dbReference type="InterPro" id="IPR015500">
    <property type="entry name" value="Peptidase_S8_subtilisin-rel"/>
</dbReference>
<keyword evidence="1" id="KW-0645">Protease</keyword>
<dbReference type="PRINTS" id="PR00723">
    <property type="entry name" value="SUBTILISIN"/>
</dbReference>
<sequence length="1067" mass="115426">MRQVLYVQPNREIELRAAPNDPLYSSQWQHENIDSELAWEITTGGQTPSGHDIVVALIESADIINHDDLKDNRWINTAEIPNNGIDDDGNGYIDDYNGWNVSTQSDDIGAGSHGTSCAGMIGAKGNNNQGVSGINWDIKIMDIAGYANPYTEANIIEAYNYALSARELWNQTNGARGAFVVATSASWGSDGSDPNDFPIWCSYYDDLGMAGILNVGATTNQDQDVDIWGDVPTGCASDYMIGVTASNQFDVIDFAGYGNQTINVAAPGSGIYTTASNNGYTSTSGTSFACPLTAGLIGLMYSIPCSDLESMAISNPQSTADIVRNALYDGVDQNNHLIARTISGGRINAKNSLDLLMADVCNSCSIPSNITTNVINENDAHITFDIEPITDSVKLSIQVAGSGNWNEYMITGNSFTIPSLLSCTNYEYYLTAYCQNEISTQSITKAFTTSGCGNCIDLNYCNALAVNPATSLLLTKPASISGNYAFTPTSNFGGDIENGYNYGELILVDDGTANSNEGCAPLINALDINGNIAVVYRGSCNFTDKVLNAQNAGALAVIVINNVSTAPIEMGGTNNSIIIPAVMISQSDGTILMNAINNGDNPEVILGKQSEWNESFEINGQQFTTGNNNGYYFNDFTIQLSRNTTNSFTLTPGFEGQPLEVYYKIWLDENQDGVFDNTEIIYDQVTPATSSITDLFTVPPTAQLGKTRMRIQMSFQGYNTLDLPDVCGSFNSGEIEDYCVNITSGNICGMSVTSSVNNPTCQGVNDGSIALNVTGVNGPYTYTWNNGSTTANINNLSADNLFVNISDQNTCDTTIYFELNFEKELTLSETIVPPSCPNLADGSIDVHASGSSNFTYQWVNGPSNNLWNNIGMGTYDIIVTDFEGCSITKNYSLQNSQNPNPTLIADFDHDNQDLNVNFINNSINGSSYIWNFGDGNSSTQINPSHTYPQEGTYEVCLKVQSSCDTVNLCKAIEVFEQEAALSNNSKNTTIKIYPNPASEQIIINKGASQAEKAFIYNTIGALIEVYDLRDVNTSLDLNQLNSGIYFIQIRNNKGDSILIDKIRINHQ</sequence>
<feature type="domain" description="PKD" evidence="7">
    <location>
        <begin position="927"/>
        <end position="981"/>
    </location>
</feature>
<dbReference type="Proteomes" id="UP000236654">
    <property type="component" value="Unassembled WGS sequence"/>
</dbReference>
<keyword evidence="4" id="KW-0720">Serine protease</keyword>
<dbReference type="PROSITE" id="PS00137">
    <property type="entry name" value="SUBTILASE_HIS"/>
    <property type="match status" value="1"/>
</dbReference>
<dbReference type="InterPro" id="IPR023828">
    <property type="entry name" value="Peptidase_S8_Ser-AS"/>
</dbReference>
<evidence type="ECO:0000259" key="7">
    <source>
        <dbReference type="PROSITE" id="PS50093"/>
    </source>
</evidence>
<dbReference type="InterPro" id="IPR000209">
    <property type="entry name" value="Peptidase_S8/S53_dom"/>
</dbReference>
<dbReference type="AlphaFoldDB" id="A0A2I0R068"/>